<evidence type="ECO:0000256" key="7">
    <source>
        <dbReference type="ARBA" id="ARBA00023137"/>
    </source>
</evidence>
<dbReference type="PANTHER" id="PTHR32309:SF13">
    <property type="entry name" value="FERRIC ENTEROBACTIN TRANSPORT PROTEIN FEPE"/>
    <property type="match status" value="1"/>
</dbReference>
<organism evidence="10 11">
    <name type="scientific">Listeria booriae</name>
    <dbReference type="NCBI Taxonomy" id="1552123"/>
    <lineage>
        <taxon>Bacteria</taxon>
        <taxon>Bacillati</taxon>
        <taxon>Bacillota</taxon>
        <taxon>Bacilli</taxon>
        <taxon>Bacillales</taxon>
        <taxon>Listeriaceae</taxon>
        <taxon>Listeria</taxon>
    </lineage>
</organism>
<evidence type="ECO:0000313" key="11">
    <source>
        <dbReference type="Proteomes" id="UP000029844"/>
    </source>
</evidence>
<evidence type="ECO:0000259" key="9">
    <source>
        <dbReference type="Pfam" id="PF13614"/>
    </source>
</evidence>
<keyword evidence="3" id="KW-0808">Transferase</keyword>
<evidence type="ECO:0000256" key="6">
    <source>
        <dbReference type="ARBA" id="ARBA00022840"/>
    </source>
</evidence>
<evidence type="ECO:0000256" key="1">
    <source>
        <dbReference type="ARBA" id="ARBA00007316"/>
    </source>
</evidence>
<dbReference type="GO" id="GO:0005886">
    <property type="term" value="C:plasma membrane"/>
    <property type="evidence" value="ECO:0007669"/>
    <property type="project" value="TreeGrafter"/>
</dbReference>
<dbReference type="EMBL" id="JNFA01000030">
    <property type="protein sequence ID" value="KGL37942.1"/>
    <property type="molecule type" value="Genomic_DNA"/>
</dbReference>
<dbReference type="GO" id="GO:0042802">
    <property type="term" value="F:identical protein binding"/>
    <property type="evidence" value="ECO:0007669"/>
    <property type="project" value="UniProtKB-ARBA"/>
</dbReference>
<comment type="similarity">
    <text evidence="1">Belongs to the CpsD/CapB family.</text>
</comment>
<protein>
    <recommendedName>
        <fullName evidence="2">non-specific protein-tyrosine kinase</fullName>
        <ecNumber evidence="2">2.7.10.2</ecNumber>
    </recommendedName>
</protein>
<gene>
    <name evidence="10" type="ORF">EP57_15400</name>
</gene>
<dbReference type="InterPro" id="IPR025669">
    <property type="entry name" value="AAA_dom"/>
</dbReference>
<dbReference type="EC" id="2.7.10.2" evidence="2"/>
<proteinExistence type="inferred from homology"/>
<dbReference type="InterPro" id="IPR027417">
    <property type="entry name" value="P-loop_NTPase"/>
</dbReference>
<evidence type="ECO:0000256" key="5">
    <source>
        <dbReference type="ARBA" id="ARBA00022777"/>
    </source>
</evidence>
<dbReference type="NCBIfam" id="TIGR01007">
    <property type="entry name" value="eps_fam"/>
    <property type="match status" value="1"/>
</dbReference>
<accession>A0A099VYU8</accession>
<evidence type="ECO:0000313" key="10">
    <source>
        <dbReference type="EMBL" id="KGL37942.1"/>
    </source>
</evidence>
<name>A0A099VYU8_9LIST</name>
<dbReference type="GO" id="GO:0005524">
    <property type="term" value="F:ATP binding"/>
    <property type="evidence" value="ECO:0007669"/>
    <property type="project" value="UniProtKB-KW"/>
</dbReference>
<dbReference type="FunFam" id="3.40.50.300:FF:000527">
    <property type="entry name" value="Tyrosine-protein kinase etk"/>
    <property type="match status" value="1"/>
</dbReference>
<reference evidence="10 11" key="1">
    <citation type="submission" date="2014-05" db="EMBL/GenBank/DDBJ databases">
        <title>Novel Listeriaceae from food processing environments.</title>
        <authorList>
            <person name="den Bakker H.C."/>
        </authorList>
    </citation>
    <scope>NUCLEOTIDE SEQUENCE [LARGE SCALE GENOMIC DNA]</scope>
    <source>
        <strain evidence="10 11">FSL A5-0281</strain>
    </source>
</reference>
<dbReference type="Pfam" id="PF13614">
    <property type="entry name" value="AAA_31"/>
    <property type="match status" value="1"/>
</dbReference>
<dbReference type="eggNOG" id="COG0489">
    <property type="taxonomic scope" value="Bacteria"/>
</dbReference>
<keyword evidence="7" id="KW-0829">Tyrosine-protein kinase</keyword>
<evidence type="ECO:0000256" key="2">
    <source>
        <dbReference type="ARBA" id="ARBA00011903"/>
    </source>
</evidence>
<dbReference type="Proteomes" id="UP000029844">
    <property type="component" value="Unassembled WGS sequence"/>
</dbReference>
<dbReference type="InterPro" id="IPR005702">
    <property type="entry name" value="Wzc-like_C"/>
</dbReference>
<evidence type="ECO:0000256" key="4">
    <source>
        <dbReference type="ARBA" id="ARBA00022741"/>
    </source>
</evidence>
<keyword evidence="4" id="KW-0547">Nucleotide-binding</keyword>
<comment type="caution">
    <text evidence="10">The sequence shown here is derived from an EMBL/GenBank/DDBJ whole genome shotgun (WGS) entry which is preliminary data.</text>
</comment>
<dbReference type="GO" id="GO:0004715">
    <property type="term" value="F:non-membrane spanning protein tyrosine kinase activity"/>
    <property type="evidence" value="ECO:0007669"/>
    <property type="project" value="UniProtKB-EC"/>
</dbReference>
<dbReference type="STRING" id="1552123.EP57_15400"/>
<dbReference type="Gene3D" id="3.40.50.300">
    <property type="entry name" value="P-loop containing nucleotide triphosphate hydrolases"/>
    <property type="match status" value="1"/>
</dbReference>
<sequence length="228" mass="25747">MMRQDKSYFLPIITDQQDAFMTERFRAIMTNLQFMKTEGNEALQSIVFTSAHKSEGKSFCALNLAVAYARQNKRVLLIDADMHKPKLSGQFRLRYAEGLSTILSNQEDPLKYIVETEEPNLSVLPSGAIPPNPLELLNTTRTQEMIAIFEEAYDLVIFDTPPVLLMNDSRILGHFCDGVVLVVRNGATKQKDVETSIDLLTRAEGRLIGAILNGKKYAAKELKTYSYY</sequence>
<dbReference type="InterPro" id="IPR050445">
    <property type="entry name" value="Bact_polysacc_biosynth/exp"/>
</dbReference>
<dbReference type="CDD" id="cd05387">
    <property type="entry name" value="BY-kinase"/>
    <property type="match status" value="1"/>
</dbReference>
<dbReference type="AlphaFoldDB" id="A0A099VYU8"/>
<feature type="domain" description="AAA" evidence="9">
    <location>
        <begin position="55"/>
        <end position="172"/>
    </location>
</feature>
<keyword evidence="11" id="KW-1185">Reference proteome</keyword>
<comment type="catalytic activity">
    <reaction evidence="8">
        <text>L-tyrosyl-[protein] + ATP = O-phospho-L-tyrosyl-[protein] + ADP + H(+)</text>
        <dbReference type="Rhea" id="RHEA:10596"/>
        <dbReference type="Rhea" id="RHEA-COMP:10136"/>
        <dbReference type="Rhea" id="RHEA-COMP:20101"/>
        <dbReference type="ChEBI" id="CHEBI:15378"/>
        <dbReference type="ChEBI" id="CHEBI:30616"/>
        <dbReference type="ChEBI" id="CHEBI:46858"/>
        <dbReference type="ChEBI" id="CHEBI:61978"/>
        <dbReference type="ChEBI" id="CHEBI:456216"/>
        <dbReference type="EC" id="2.7.10.2"/>
    </reaction>
</comment>
<keyword evidence="5" id="KW-0418">Kinase</keyword>
<keyword evidence="6" id="KW-0067">ATP-binding</keyword>
<dbReference type="PANTHER" id="PTHR32309">
    <property type="entry name" value="TYROSINE-PROTEIN KINASE"/>
    <property type="match status" value="1"/>
</dbReference>
<dbReference type="SUPFAM" id="SSF52540">
    <property type="entry name" value="P-loop containing nucleoside triphosphate hydrolases"/>
    <property type="match status" value="1"/>
</dbReference>
<evidence type="ECO:0000256" key="8">
    <source>
        <dbReference type="ARBA" id="ARBA00051245"/>
    </source>
</evidence>
<evidence type="ECO:0000256" key="3">
    <source>
        <dbReference type="ARBA" id="ARBA00022679"/>
    </source>
</evidence>